<dbReference type="GO" id="GO:0045004">
    <property type="term" value="P:DNA replication proofreading"/>
    <property type="evidence" value="ECO:0007669"/>
    <property type="project" value="TreeGrafter"/>
</dbReference>
<dbReference type="GO" id="GO:0003887">
    <property type="term" value="F:DNA-directed DNA polymerase activity"/>
    <property type="evidence" value="ECO:0007669"/>
    <property type="project" value="UniProtKB-EC"/>
</dbReference>
<dbReference type="NCBIfam" id="TIGR00573">
    <property type="entry name" value="dnaq"/>
    <property type="match status" value="1"/>
</dbReference>
<dbReference type="EC" id="2.7.7.7" evidence="1"/>
<comment type="subunit">
    <text evidence="3">DNA polymerase III contains a core (composed of alpha, epsilon and theta chains) that associates with a tau subunit. This core dimerizes to form the POLIII' complex. PolIII' associates with the gamma complex (composed of gamma, delta, delta', psi and chi chains) and with the beta chain to form the complete DNA polymerase III complex.</text>
</comment>
<dbReference type="InterPro" id="IPR036397">
    <property type="entry name" value="RNaseH_sf"/>
</dbReference>
<evidence type="ECO:0000256" key="2">
    <source>
        <dbReference type="ARBA" id="ARBA00025483"/>
    </source>
</evidence>
<dbReference type="PANTHER" id="PTHR30231:SF37">
    <property type="entry name" value="EXODEOXYRIBONUCLEASE 10"/>
    <property type="match status" value="1"/>
</dbReference>
<keyword evidence="6" id="KW-0540">Nuclease</keyword>
<dbReference type="InterPro" id="IPR012337">
    <property type="entry name" value="RNaseH-like_sf"/>
</dbReference>
<evidence type="ECO:0000313" key="7">
    <source>
        <dbReference type="Proteomes" id="UP000321832"/>
    </source>
</evidence>
<dbReference type="SUPFAM" id="SSF53098">
    <property type="entry name" value="Ribonuclease H-like"/>
    <property type="match status" value="1"/>
</dbReference>
<dbReference type="PANTHER" id="PTHR30231">
    <property type="entry name" value="DNA POLYMERASE III SUBUNIT EPSILON"/>
    <property type="match status" value="1"/>
</dbReference>
<evidence type="ECO:0000259" key="5">
    <source>
        <dbReference type="SMART" id="SM00479"/>
    </source>
</evidence>
<dbReference type="Proteomes" id="UP000321832">
    <property type="component" value="Unassembled WGS sequence"/>
</dbReference>
<dbReference type="GO" id="GO:0003677">
    <property type="term" value="F:DNA binding"/>
    <property type="evidence" value="ECO:0007669"/>
    <property type="project" value="InterPro"/>
</dbReference>
<sequence>MGAIAVIDFETTGMSPSMGSRATEVAAVLVEDGRIVGRFQSLMNSGAWIPPFIEQLTGISNAMLAEAPPARVVIREVMRFTRGVPLVAHNAAFDRGFWAAEAARAECEPDPAHRFACTMLLSRRLYPQVPNHRLGTLADWHGLPKNGRAHRALADAEVTAHLLLRLQADLREQHAALLEDCGGEPDHDALCAVQRLSRREIARRRAAFSAPAASAR</sequence>
<dbReference type="InterPro" id="IPR006054">
    <property type="entry name" value="DnaQ"/>
</dbReference>
<dbReference type="AlphaFoldDB" id="A0A5C6U637"/>
<name>A0A5C6U637_9BURK</name>
<proteinExistence type="predicted"/>
<accession>A0A5C6U637</accession>
<dbReference type="SMART" id="SM00479">
    <property type="entry name" value="EXOIII"/>
    <property type="match status" value="1"/>
</dbReference>
<evidence type="ECO:0000256" key="4">
    <source>
        <dbReference type="ARBA" id="ARBA00049244"/>
    </source>
</evidence>
<protein>
    <recommendedName>
        <fullName evidence="1">DNA-directed DNA polymerase</fullName>
        <ecNumber evidence="1">2.7.7.7</ecNumber>
    </recommendedName>
</protein>
<dbReference type="InterPro" id="IPR013520">
    <property type="entry name" value="Ribonucl_H"/>
</dbReference>
<comment type="catalytic activity">
    <reaction evidence="4">
        <text>DNA(n) + a 2'-deoxyribonucleoside 5'-triphosphate = DNA(n+1) + diphosphate</text>
        <dbReference type="Rhea" id="RHEA:22508"/>
        <dbReference type="Rhea" id="RHEA-COMP:17339"/>
        <dbReference type="Rhea" id="RHEA-COMP:17340"/>
        <dbReference type="ChEBI" id="CHEBI:33019"/>
        <dbReference type="ChEBI" id="CHEBI:61560"/>
        <dbReference type="ChEBI" id="CHEBI:173112"/>
        <dbReference type="EC" id="2.7.7.7"/>
    </reaction>
</comment>
<comment type="function">
    <text evidence="2">DNA polymerase III is a complex, multichain enzyme responsible for most of the replicative synthesis in bacteria. The epsilon subunit contain the editing function and is a proofreading 3'-5' exonuclease.</text>
</comment>
<dbReference type="Pfam" id="PF00929">
    <property type="entry name" value="RNase_T"/>
    <property type="match status" value="1"/>
</dbReference>
<dbReference type="GO" id="GO:0008408">
    <property type="term" value="F:3'-5' exonuclease activity"/>
    <property type="evidence" value="ECO:0007669"/>
    <property type="project" value="TreeGrafter"/>
</dbReference>
<evidence type="ECO:0000256" key="3">
    <source>
        <dbReference type="ARBA" id="ARBA00026073"/>
    </source>
</evidence>
<keyword evidence="7" id="KW-1185">Reference proteome</keyword>
<dbReference type="FunFam" id="3.30.420.10:FF:000045">
    <property type="entry name" value="3'-5' exonuclease DinG"/>
    <property type="match status" value="1"/>
</dbReference>
<evidence type="ECO:0000256" key="1">
    <source>
        <dbReference type="ARBA" id="ARBA00012417"/>
    </source>
</evidence>
<organism evidence="6 7">
    <name type="scientific">Piscinibacter aquaticus</name>
    <dbReference type="NCBI Taxonomy" id="392597"/>
    <lineage>
        <taxon>Bacteria</taxon>
        <taxon>Pseudomonadati</taxon>
        <taxon>Pseudomonadota</taxon>
        <taxon>Betaproteobacteria</taxon>
        <taxon>Burkholderiales</taxon>
        <taxon>Sphaerotilaceae</taxon>
        <taxon>Piscinibacter</taxon>
    </lineage>
</organism>
<dbReference type="CDD" id="cd06127">
    <property type="entry name" value="DEDDh"/>
    <property type="match status" value="1"/>
</dbReference>
<reference evidence="6 7" key="1">
    <citation type="submission" date="2019-08" db="EMBL/GenBank/DDBJ databases">
        <authorList>
            <person name="Khan S.A."/>
            <person name="Jeon C.O."/>
            <person name="Jeong S.E."/>
        </authorList>
    </citation>
    <scope>NUCLEOTIDE SEQUENCE [LARGE SCALE GENOMIC DNA]</scope>
    <source>
        <strain evidence="7">IMCC1728</strain>
    </source>
</reference>
<dbReference type="EMBL" id="VOPW01000001">
    <property type="protein sequence ID" value="TXC67198.1"/>
    <property type="molecule type" value="Genomic_DNA"/>
</dbReference>
<dbReference type="Gene3D" id="3.30.420.10">
    <property type="entry name" value="Ribonuclease H-like superfamily/Ribonuclease H"/>
    <property type="match status" value="1"/>
</dbReference>
<evidence type="ECO:0000313" key="6">
    <source>
        <dbReference type="EMBL" id="TXC67198.1"/>
    </source>
</evidence>
<dbReference type="GO" id="GO:0005829">
    <property type="term" value="C:cytosol"/>
    <property type="evidence" value="ECO:0007669"/>
    <property type="project" value="TreeGrafter"/>
</dbReference>
<keyword evidence="6" id="KW-0269">Exonuclease</keyword>
<gene>
    <name evidence="6" type="ORF">FSC37_20220</name>
</gene>
<keyword evidence="6" id="KW-0378">Hydrolase</keyword>
<comment type="caution">
    <text evidence="6">The sequence shown here is derived from an EMBL/GenBank/DDBJ whole genome shotgun (WGS) entry which is preliminary data.</text>
</comment>
<feature type="domain" description="Exonuclease" evidence="5">
    <location>
        <begin position="3"/>
        <end position="172"/>
    </location>
</feature>